<reference evidence="1" key="1">
    <citation type="submission" date="2024-06" db="EMBL/GenBank/DDBJ databases">
        <authorList>
            <person name="Liu X."/>
            <person name="Lenzi L."/>
            <person name="Haldenby T S."/>
            <person name="Uol C."/>
        </authorList>
    </citation>
    <scope>NUCLEOTIDE SEQUENCE</scope>
</reference>
<dbReference type="EMBL" id="CAXLJL010000811">
    <property type="protein sequence ID" value="CAL5140879.1"/>
    <property type="molecule type" value="Genomic_DNA"/>
</dbReference>
<gene>
    <name evidence="1" type="ORF">CDAUBV1_LOCUS16180</name>
</gene>
<accession>A0AAV2TTU1</accession>
<dbReference type="AlphaFoldDB" id="A0AAV2TTU1"/>
<proteinExistence type="predicted"/>
<organism evidence="1 2">
    <name type="scientific">Calicophoron daubneyi</name>
    <name type="common">Rumen fluke</name>
    <name type="synonym">Paramphistomum daubneyi</name>
    <dbReference type="NCBI Taxonomy" id="300641"/>
    <lineage>
        <taxon>Eukaryota</taxon>
        <taxon>Metazoa</taxon>
        <taxon>Spiralia</taxon>
        <taxon>Lophotrochozoa</taxon>
        <taxon>Platyhelminthes</taxon>
        <taxon>Trematoda</taxon>
        <taxon>Digenea</taxon>
        <taxon>Plagiorchiida</taxon>
        <taxon>Pronocephalata</taxon>
        <taxon>Paramphistomoidea</taxon>
        <taxon>Paramphistomidae</taxon>
        <taxon>Calicophoron</taxon>
    </lineage>
</organism>
<protein>
    <submittedName>
        <fullName evidence="1">Uncharacterized protein</fullName>
    </submittedName>
</protein>
<dbReference type="Proteomes" id="UP001497525">
    <property type="component" value="Unassembled WGS sequence"/>
</dbReference>
<comment type="caution">
    <text evidence="1">The sequence shown here is derived from an EMBL/GenBank/DDBJ whole genome shotgun (WGS) entry which is preliminary data.</text>
</comment>
<name>A0AAV2TTU1_CALDB</name>
<evidence type="ECO:0000313" key="2">
    <source>
        <dbReference type="Proteomes" id="UP001497525"/>
    </source>
</evidence>
<evidence type="ECO:0000313" key="1">
    <source>
        <dbReference type="EMBL" id="CAL5140879.1"/>
    </source>
</evidence>
<sequence length="209" mass="23934">MDEITLSTSPTWKEYPSDDLDADTWAQQPIAAVHVMVKLHYISNVRIELFSKSENDIQLVEYQPVQFRCRVDGHGPENARLEYRWSLINDVSNALRIQSRSSHQEVRQLVESQPTLSNSSASVSDLEEPSEVELATNNGLPFILELLPTRAMHNRLLCCTAYSHLSRADDKRDFRFPKSDMQQLSLVSRIATRELNILCKLDFLFGVRA</sequence>